<dbReference type="InterPro" id="IPR015424">
    <property type="entry name" value="PyrdxlP-dep_Trfase"/>
</dbReference>
<dbReference type="SUPFAM" id="SSF53383">
    <property type="entry name" value="PLP-dependent transferases"/>
    <property type="match status" value="1"/>
</dbReference>
<gene>
    <name evidence="8" type="ORF">TeGR_g5967</name>
</gene>
<dbReference type="PANTHER" id="PTHR45677">
    <property type="entry name" value="GLUTAMATE DECARBOXYLASE-RELATED"/>
    <property type="match status" value="1"/>
</dbReference>
<evidence type="ECO:0000256" key="7">
    <source>
        <dbReference type="SAM" id="Phobius"/>
    </source>
</evidence>
<keyword evidence="3" id="KW-0210">Decarboxylase</keyword>
<evidence type="ECO:0000256" key="6">
    <source>
        <dbReference type="RuleBase" id="RU000382"/>
    </source>
</evidence>
<dbReference type="Pfam" id="PF00282">
    <property type="entry name" value="Pyridoxal_deC"/>
    <property type="match status" value="1"/>
</dbReference>
<dbReference type="Gene3D" id="3.40.640.10">
    <property type="entry name" value="Type I PLP-dependent aspartate aminotransferase-like (Major domain)"/>
    <property type="match status" value="1"/>
</dbReference>
<evidence type="ECO:0000256" key="3">
    <source>
        <dbReference type="ARBA" id="ARBA00022793"/>
    </source>
</evidence>
<dbReference type="InterPro" id="IPR015421">
    <property type="entry name" value="PyrdxlP-dep_Trfase_major"/>
</dbReference>
<comment type="caution">
    <text evidence="8">The sequence shown here is derived from an EMBL/GenBank/DDBJ whole genome shotgun (WGS) entry which is preliminary data.</text>
</comment>
<evidence type="ECO:0008006" key="10">
    <source>
        <dbReference type="Google" id="ProtNLM"/>
    </source>
</evidence>
<dbReference type="PANTHER" id="PTHR45677:SF8">
    <property type="entry name" value="CYSTEINE SULFINIC ACID DECARBOXYLASE"/>
    <property type="match status" value="1"/>
</dbReference>
<dbReference type="EMBL" id="BRYB01002756">
    <property type="protein sequence ID" value="GMI24979.1"/>
    <property type="molecule type" value="Genomic_DNA"/>
</dbReference>
<dbReference type="Proteomes" id="UP001165060">
    <property type="component" value="Unassembled WGS sequence"/>
</dbReference>
<evidence type="ECO:0000256" key="4">
    <source>
        <dbReference type="ARBA" id="ARBA00022898"/>
    </source>
</evidence>
<organism evidence="8 9">
    <name type="scientific">Tetraparma gracilis</name>
    <dbReference type="NCBI Taxonomy" id="2962635"/>
    <lineage>
        <taxon>Eukaryota</taxon>
        <taxon>Sar</taxon>
        <taxon>Stramenopiles</taxon>
        <taxon>Ochrophyta</taxon>
        <taxon>Bolidophyceae</taxon>
        <taxon>Parmales</taxon>
        <taxon>Triparmaceae</taxon>
        <taxon>Tetraparma</taxon>
    </lineage>
</organism>
<comment type="similarity">
    <text evidence="2 6">Belongs to the group II decarboxylase family.</text>
</comment>
<evidence type="ECO:0000313" key="8">
    <source>
        <dbReference type="EMBL" id="GMI24979.1"/>
    </source>
</evidence>
<feature type="transmembrane region" description="Helical" evidence="7">
    <location>
        <begin position="12"/>
        <end position="30"/>
    </location>
</feature>
<keyword evidence="5 6" id="KW-0456">Lyase</keyword>
<dbReference type="Gene3D" id="3.90.1150.170">
    <property type="match status" value="1"/>
</dbReference>
<accession>A0ABQ6MEQ4</accession>
<comment type="cofactor">
    <cofactor evidence="1 6">
        <name>pyridoxal 5'-phosphate</name>
        <dbReference type="ChEBI" id="CHEBI:597326"/>
    </cofactor>
</comment>
<keyword evidence="7" id="KW-0812">Transmembrane</keyword>
<evidence type="ECO:0000256" key="1">
    <source>
        <dbReference type="ARBA" id="ARBA00001933"/>
    </source>
</evidence>
<keyword evidence="9" id="KW-1185">Reference proteome</keyword>
<keyword evidence="7" id="KW-0472">Membrane</keyword>
<keyword evidence="4 6" id="KW-0663">Pyridoxal phosphate</keyword>
<evidence type="ECO:0000256" key="2">
    <source>
        <dbReference type="ARBA" id="ARBA00009533"/>
    </source>
</evidence>
<evidence type="ECO:0000313" key="9">
    <source>
        <dbReference type="Proteomes" id="UP001165060"/>
    </source>
</evidence>
<protein>
    <recommendedName>
        <fullName evidence="10">Glutamate decarboxylase</fullName>
    </recommendedName>
</protein>
<reference evidence="8 9" key="1">
    <citation type="journal article" date="2023" name="Commun. Biol.">
        <title>Genome analysis of Parmales, the sister group of diatoms, reveals the evolutionary specialization of diatoms from phago-mixotrophs to photoautotrophs.</title>
        <authorList>
            <person name="Ban H."/>
            <person name="Sato S."/>
            <person name="Yoshikawa S."/>
            <person name="Yamada K."/>
            <person name="Nakamura Y."/>
            <person name="Ichinomiya M."/>
            <person name="Sato N."/>
            <person name="Blanc-Mathieu R."/>
            <person name="Endo H."/>
            <person name="Kuwata A."/>
            <person name="Ogata H."/>
        </authorList>
    </citation>
    <scope>NUCLEOTIDE SEQUENCE [LARGE SCALE GENOMIC DNA]</scope>
</reference>
<sequence length="567" mass="60858">MSADLSNLPPFLLGVAVGCALTSVIYRFLLHPAPAPSAKEPGPLPPSLPAPTAPPANSPYAVLSSTLAFLSTPAFTSPPSTSTPVIEYRTPQSLKAILTGSSFSLSCPPLSSSPSGPAQLSSLLRLFHSLSVDTSHPLFVNQLISSLDPVSLAAELLSASLNASGYTYEIAPVASLVEEEVLKKLGGRIGWKIGDDADGLMLPGGSISNIMSLHCARHHLHPSSLLSGNAALPPNPAAFCSADAHYSFTKAMSLIGLGRENLVLVPTDHSGRMVGAALRDSVQAAIKAGRTPFYVAATSGTTVRGAFDDLASIRAVADEYKMWMHVDGAWGGNAVFSDRADVASLLDGVHLADSFTVNPHKMLGCPLQTTCFLSRHRNVLHKTNSSAAGYLFDERKADSHLDMGDQTFQCGRKTDCFKLWALWRYHGTSGLGDRVERLADSLSLFSRFIDAHPAFELACAPCKFNVNFFFLPRRLRDLWPAEQRRRKDLNAEGGIVVPEGVESELDDVHVELHKRMQSAGAALVPFQPIGCQKCLVFRVVLCGESKVWGAADIQRLAEIMLKHGNEL</sequence>
<evidence type="ECO:0000256" key="5">
    <source>
        <dbReference type="ARBA" id="ARBA00023239"/>
    </source>
</evidence>
<dbReference type="InterPro" id="IPR002129">
    <property type="entry name" value="PyrdxlP-dep_de-COase"/>
</dbReference>
<keyword evidence="7" id="KW-1133">Transmembrane helix</keyword>
<name>A0ABQ6MEQ4_9STRA</name>
<proteinExistence type="inferred from homology"/>